<keyword evidence="1" id="KW-0472">Membrane</keyword>
<dbReference type="EMBL" id="CP002656">
    <property type="protein sequence ID" value="AEB95459.1"/>
    <property type="molecule type" value="Genomic_DNA"/>
</dbReference>
<evidence type="ECO:0000313" key="2">
    <source>
        <dbReference type="EMBL" id="AEB95459.1"/>
    </source>
</evidence>
<dbReference type="GeneID" id="10493545"/>
<dbReference type="RefSeq" id="WP_013737957.1">
    <property type="nucleotide sequence ID" value="NC_015435.1"/>
</dbReference>
<dbReference type="AlphaFoldDB" id="F4FY86"/>
<dbReference type="OrthoDB" id="39559at2157"/>
<dbReference type="HOGENOM" id="CLU_168020_0_0_2"/>
<dbReference type="PATRIC" id="fig|1006006.8.peg.1351"/>
<name>F4FY86_METCR</name>
<protein>
    <submittedName>
        <fullName evidence="2">Uncharacterized protein</fullName>
    </submittedName>
</protein>
<feature type="transmembrane region" description="Helical" evidence="1">
    <location>
        <begin position="6"/>
        <end position="24"/>
    </location>
</feature>
<keyword evidence="3" id="KW-1185">Reference proteome</keyword>
<dbReference type="KEGG" id="mcn:Mcup_1356"/>
<accession>F4FY86</accession>
<dbReference type="Proteomes" id="UP000007812">
    <property type="component" value="Chromosome"/>
</dbReference>
<evidence type="ECO:0000313" key="3">
    <source>
        <dbReference type="Proteomes" id="UP000007812"/>
    </source>
</evidence>
<gene>
    <name evidence="2" type="ordered locus">Mcup_1356</name>
</gene>
<sequence length="116" mass="13126">MFEVVLLILTVPLIAMSSLWLRYYRKIMYEALSFPGSDYTESVFHLMPSQSIELQVNGKCVLIVNGVSSWVTMRVNGGPKQKVFKVRLLNAKGKVVITNESRVFQVSLIVRCEATI</sequence>
<keyword evidence="1" id="KW-0812">Transmembrane</keyword>
<proteinExistence type="predicted"/>
<keyword evidence="1" id="KW-1133">Transmembrane helix</keyword>
<dbReference type="eggNOG" id="arCOG05885">
    <property type="taxonomic scope" value="Archaea"/>
</dbReference>
<organism evidence="2 3">
    <name type="scientific">Metallosphaera cuprina (strain Ar-4)</name>
    <dbReference type="NCBI Taxonomy" id="1006006"/>
    <lineage>
        <taxon>Archaea</taxon>
        <taxon>Thermoproteota</taxon>
        <taxon>Thermoprotei</taxon>
        <taxon>Sulfolobales</taxon>
        <taxon>Sulfolobaceae</taxon>
        <taxon>Metallosphaera</taxon>
    </lineage>
</organism>
<reference evidence="2 3" key="1">
    <citation type="journal article" date="2011" name="J. Bacteriol.">
        <title>Complete genome sequence of Metallosphaera cuprina, a metal sulfide-oxidizing archaeon from a hot spring.</title>
        <authorList>
            <person name="Liu L.J."/>
            <person name="You X.Y."/>
            <person name="Zheng H."/>
            <person name="Wang S."/>
            <person name="Jiang C.Y."/>
            <person name="Liu S.J."/>
        </authorList>
    </citation>
    <scope>NUCLEOTIDE SEQUENCE [LARGE SCALE GENOMIC DNA]</scope>
    <source>
        <strain evidence="2 3">Ar-4</strain>
    </source>
</reference>
<evidence type="ECO:0000256" key="1">
    <source>
        <dbReference type="SAM" id="Phobius"/>
    </source>
</evidence>
<dbReference type="STRING" id="1006006.Mcup_1356"/>